<proteinExistence type="predicted"/>
<protein>
    <submittedName>
        <fullName evidence="2">Uncharacterized protein</fullName>
    </submittedName>
</protein>
<reference evidence="2 3" key="1">
    <citation type="submission" date="2019-05" db="EMBL/GenBank/DDBJ databases">
        <title>Another draft genome of Portunus trituberculatus and its Hox gene families provides insights of decapod evolution.</title>
        <authorList>
            <person name="Jeong J.-H."/>
            <person name="Song I."/>
            <person name="Kim S."/>
            <person name="Choi T."/>
            <person name="Kim D."/>
            <person name="Ryu S."/>
            <person name="Kim W."/>
        </authorList>
    </citation>
    <scope>NUCLEOTIDE SEQUENCE [LARGE SCALE GENOMIC DNA]</scope>
    <source>
        <tissue evidence="2">Muscle</tissue>
    </source>
</reference>
<evidence type="ECO:0000256" key="1">
    <source>
        <dbReference type="SAM" id="MobiDB-lite"/>
    </source>
</evidence>
<accession>A0A5B7J7W5</accession>
<evidence type="ECO:0000313" key="2">
    <source>
        <dbReference type="EMBL" id="MPC92820.1"/>
    </source>
</evidence>
<organism evidence="2 3">
    <name type="scientific">Portunus trituberculatus</name>
    <name type="common">Swimming crab</name>
    <name type="synonym">Neptunus trituberculatus</name>
    <dbReference type="NCBI Taxonomy" id="210409"/>
    <lineage>
        <taxon>Eukaryota</taxon>
        <taxon>Metazoa</taxon>
        <taxon>Ecdysozoa</taxon>
        <taxon>Arthropoda</taxon>
        <taxon>Crustacea</taxon>
        <taxon>Multicrustacea</taxon>
        <taxon>Malacostraca</taxon>
        <taxon>Eumalacostraca</taxon>
        <taxon>Eucarida</taxon>
        <taxon>Decapoda</taxon>
        <taxon>Pleocyemata</taxon>
        <taxon>Brachyura</taxon>
        <taxon>Eubrachyura</taxon>
        <taxon>Portunoidea</taxon>
        <taxon>Portunidae</taxon>
        <taxon>Portuninae</taxon>
        <taxon>Portunus</taxon>
    </lineage>
</organism>
<keyword evidence="3" id="KW-1185">Reference proteome</keyword>
<dbReference type="Proteomes" id="UP000324222">
    <property type="component" value="Unassembled WGS sequence"/>
</dbReference>
<sequence>MLNVPQRHTREGRSARFTAAQEAAVAAGWAWLAAARMERAKAHHLDSTPPRRCHSRQTRQGRGGTAQGFVERFVF</sequence>
<name>A0A5B7J7W5_PORTR</name>
<dbReference type="EMBL" id="VSRR010092609">
    <property type="protein sequence ID" value="MPC92820.1"/>
    <property type="molecule type" value="Genomic_DNA"/>
</dbReference>
<feature type="region of interest" description="Disordered" evidence="1">
    <location>
        <begin position="41"/>
        <end position="67"/>
    </location>
</feature>
<evidence type="ECO:0000313" key="3">
    <source>
        <dbReference type="Proteomes" id="UP000324222"/>
    </source>
</evidence>
<gene>
    <name evidence="2" type="ORF">E2C01_087929</name>
</gene>
<dbReference type="AlphaFoldDB" id="A0A5B7J7W5"/>
<comment type="caution">
    <text evidence="2">The sequence shown here is derived from an EMBL/GenBank/DDBJ whole genome shotgun (WGS) entry which is preliminary data.</text>
</comment>